<reference evidence="3 4" key="1">
    <citation type="submission" date="2019-06" db="EMBL/GenBank/DDBJ databases">
        <title>Genome analyses of bacteria isolated from kimchi.</title>
        <authorList>
            <person name="Lee S."/>
            <person name="Ahn S."/>
            <person name="Roh S."/>
        </authorList>
    </citation>
    <scope>NUCLEOTIDE SEQUENCE [LARGE SCALE GENOMIC DNA]</scope>
    <source>
        <strain evidence="3 4">CBA4606</strain>
    </source>
</reference>
<gene>
    <name evidence="3" type="ORF">FGL86_07460</name>
</gene>
<keyword evidence="2" id="KW-0472">Membrane</keyword>
<protein>
    <submittedName>
        <fullName evidence="3">Uncharacterized protein</fullName>
    </submittedName>
</protein>
<name>A0A5B8STZ5_9GAMM</name>
<organism evidence="3 4">
    <name type="scientific">Pistricoccus aurantiacus</name>
    <dbReference type="NCBI Taxonomy" id="1883414"/>
    <lineage>
        <taxon>Bacteria</taxon>
        <taxon>Pseudomonadati</taxon>
        <taxon>Pseudomonadota</taxon>
        <taxon>Gammaproteobacteria</taxon>
        <taxon>Oceanospirillales</taxon>
        <taxon>Halomonadaceae</taxon>
        <taxon>Pistricoccus</taxon>
    </lineage>
</organism>
<dbReference type="EMBL" id="CP042382">
    <property type="protein sequence ID" value="QEA38925.1"/>
    <property type="molecule type" value="Genomic_DNA"/>
</dbReference>
<sequence length="111" mass="12902">MTERRNDSAAWQAARQWQERARRARPSTAMSGPKLVMTWLLFGVMMILGTVIGLFFLLVGWLMLPLVRRRMKKRMEQMRADQATDIDEGFYADHRPGGTQQVLEGDYQVKE</sequence>
<accession>A0A5B8STZ5</accession>
<evidence type="ECO:0000313" key="3">
    <source>
        <dbReference type="EMBL" id="QEA38925.1"/>
    </source>
</evidence>
<dbReference type="RefSeq" id="WP_147183981.1">
    <property type="nucleotide sequence ID" value="NZ_CP042382.1"/>
</dbReference>
<keyword evidence="2" id="KW-1133">Transmembrane helix</keyword>
<evidence type="ECO:0000256" key="1">
    <source>
        <dbReference type="SAM" id="MobiDB-lite"/>
    </source>
</evidence>
<proteinExistence type="predicted"/>
<feature type="transmembrane region" description="Helical" evidence="2">
    <location>
        <begin position="39"/>
        <end position="64"/>
    </location>
</feature>
<keyword evidence="4" id="KW-1185">Reference proteome</keyword>
<dbReference type="OrthoDB" id="6183064at2"/>
<dbReference type="Proteomes" id="UP000321272">
    <property type="component" value="Chromosome"/>
</dbReference>
<feature type="region of interest" description="Disordered" evidence="1">
    <location>
        <begin position="87"/>
        <end position="111"/>
    </location>
</feature>
<evidence type="ECO:0000313" key="4">
    <source>
        <dbReference type="Proteomes" id="UP000321272"/>
    </source>
</evidence>
<evidence type="ECO:0000256" key="2">
    <source>
        <dbReference type="SAM" id="Phobius"/>
    </source>
</evidence>
<dbReference type="KEGG" id="paur:FGL86_07460"/>
<keyword evidence="2" id="KW-0812">Transmembrane</keyword>
<dbReference type="AlphaFoldDB" id="A0A5B8STZ5"/>